<reference evidence="2 3" key="1">
    <citation type="journal article" date="2013" name="Genome Announc.">
        <title>Draft genome sequences for three mercury-methylating, sulfate-reducing bacteria.</title>
        <authorList>
            <person name="Brown S.D."/>
            <person name="Hurt R.A.Jr."/>
            <person name="Gilmour C.C."/>
            <person name="Elias D.A."/>
        </authorList>
    </citation>
    <scope>NUCLEOTIDE SEQUENCE [LARGE SCALE GENOMIC DNA]</scope>
    <source>
        <strain evidence="2 3">DSM 2059</strain>
    </source>
</reference>
<name>S7UJP1_DESML</name>
<dbReference type="PANTHER" id="PTHR43591:SF99">
    <property type="entry name" value="OS06G0646000 PROTEIN"/>
    <property type="match status" value="1"/>
</dbReference>
<dbReference type="InterPro" id="IPR029063">
    <property type="entry name" value="SAM-dependent_MTases_sf"/>
</dbReference>
<gene>
    <name evidence="2" type="ORF">dsmv_3609</name>
</gene>
<dbReference type="Pfam" id="PF13649">
    <property type="entry name" value="Methyltransf_25"/>
    <property type="match status" value="1"/>
</dbReference>
<dbReference type="eggNOG" id="COG2226">
    <property type="taxonomic scope" value="Bacteria"/>
</dbReference>
<dbReference type="InterPro" id="IPR041698">
    <property type="entry name" value="Methyltransf_25"/>
</dbReference>
<comment type="caution">
    <text evidence="2">The sequence shown here is derived from an EMBL/GenBank/DDBJ whole genome shotgun (WGS) entry which is preliminary data.</text>
</comment>
<dbReference type="SUPFAM" id="SSF53335">
    <property type="entry name" value="S-adenosyl-L-methionine-dependent methyltransferases"/>
    <property type="match status" value="1"/>
</dbReference>
<keyword evidence="2" id="KW-0489">Methyltransferase</keyword>
<accession>S7UJP1</accession>
<dbReference type="EMBL" id="ATHJ01000132">
    <property type="protein sequence ID" value="EPR32538.1"/>
    <property type="molecule type" value="Genomic_DNA"/>
</dbReference>
<evidence type="ECO:0000313" key="3">
    <source>
        <dbReference type="Proteomes" id="UP000014977"/>
    </source>
</evidence>
<organism evidence="2 3">
    <name type="scientific">Desulfococcus multivorans DSM 2059</name>
    <dbReference type="NCBI Taxonomy" id="1121405"/>
    <lineage>
        <taxon>Bacteria</taxon>
        <taxon>Pseudomonadati</taxon>
        <taxon>Thermodesulfobacteriota</taxon>
        <taxon>Desulfobacteria</taxon>
        <taxon>Desulfobacterales</taxon>
        <taxon>Desulfococcaceae</taxon>
        <taxon>Desulfococcus</taxon>
    </lineage>
</organism>
<dbReference type="AlphaFoldDB" id="S7UJP1"/>
<dbReference type="STRING" id="897.B2D07_18790"/>
<dbReference type="Gene3D" id="3.40.50.150">
    <property type="entry name" value="Vaccinia Virus protein VP39"/>
    <property type="match status" value="1"/>
</dbReference>
<dbReference type="Proteomes" id="UP000014977">
    <property type="component" value="Unassembled WGS sequence"/>
</dbReference>
<protein>
    <submittedName>
        <fullName evidence="2">Methyltransferase type 11</fullName>
    </submittedName>
</protein>
<proteinExistence type="predicted"/>
<dbReference type="CDD" id="cd02440">
    <property type="entry name" value="AdoMet_MTases"/>
    <property type="match status" value="1"/>
</dbReference>
<feature type="domain" description="Methyltransferase" evidence="1">
    <location>
        <begin position="47"/>
        <end position="140"/>
    </location>
</feature>
<keyword evidence="3" id="KW-1185">Reference proteome</keyword>
<keyword evidence="2" id="KW-0808">Transferase</keyword>
<feature type="non-terminal residue" evidence="2">
    <location>
        <position position="148"/>
    </location>
</feature>
<evidence type="ECO:0000313" key="2">
    <source>
        <dbReference type="EMBL" id="EPR32538.1"/>
    </source>
</evidence>
<sequence>MRKTRQKYYDFFSKWYDGFIALHATDKQGVLREILAEHTDAGPGDIVLDICTGTGAALPPLTRRVEGKGLAIGLDFSSGMLRAAGRKTTRFPQVCLVQADCERLPFRSGVFAAVTCSHAFYELKGDTQTRTLAEIRRCLDRKSGSAGM</sequence>
<dbReference type="GO" id="GO:0008168">
    <property type="term" value="F:methyltransferase activity"/>
    <property type="evidence" value="ECO:0007669"/>
    <property type="project" value="UniProtKB-KW"/>
</dbReference>
<dbReference type="PANTHER" id="PTHR43591">
    <property type="entry name" value="METHYLTRANSFERASE"/>
    <property type="match status" value="1"/>
</dbReference>
<evidence type="ECO:0000259" key="1">
    <source>
        <dbReference type="Pfam" id="PF13649"/>
    </source>
</evidence>
<dbReference type="GO" id="GO:0032259">
    <property type="term" value="P:methylation"/>
    <property type="evidence" value="ECO:0007669"/>
    <property type="project" value="UniProtKB-KW"/>
</dbReference>
<dbReference type="OrthoDB" id="9808140at2"/>